<dbReference type="RefSeq" id="WP_110833396.1">
    <property type="nucleotide sequence ID" value="NZ_BMQG01000003.1"/>
</dbReference>
<gene>
    <name evidence="3" type="ORF">GCM10008956_13880</name>
</gene>
<feature type="domain" description="XdhC- CoxI" evidence="1">
    <location>
        <begin position="28"/>
        <end position="87"/>
    </location>
</feature>
<dbReference type="InterPro" id="IPR027051">
    <property type="entry name" value="XdhC_Rossmann_dom"/>
</dbReference>
<accession>A0A8H9L8T7</accession>
<organism evidence="3 4">
    <name type="scientific">Deinococcus arenae</name>
    <dbReference type="NCBI Taxonomy" id="1452751"/>
    <lineage>
        <taxon>Bacteria</taxon>
        <taxon>Thermotogati</taxon>
        <taxon>Deinococcota</taxon>
        <taxon>Deinococci</taxon>
        <taxon>Deinococcales</taxon>
        <taxon>Deinococcaceae</taxon>
        <taxon>Deinococcus</taxon>
    </lineage>
</organism>
<dbReference type="Pfam" id="PF13478">
    <property type="entry name" value="XdhC_C"/>
    <property type="match status" value="1"/>
</dbReference>
<dbReference type="PANTHER" id="PTHR30388:SF6">
    <property type="entry name" value="XANTHINE DEHYDROGENASE SUBUNIT A-RELATED"/>
    <property type="match status" value="1"/>
</dbReference>
<evidence type="ECO:0000313" key="3">
    <source>
        <dbReference type="EMBL" id="GGM38618.1"/>
    </source>
</evidence>
<dbReference type="AlphaFoldDB" id="A0A8H9L8T7"/>
<reference evidence="4" key="1">
    <citation type="journal article" date="2019" name="Int. J. Syst. Evol. Microbiol.">
        <title>The Global Catalogue of Microorganisms (GCM) 10K type strain sequencing project: providing services to taxonomists for standard genome sequencing and annotation.</title>
        <authorList>
            <consortium name="The Broad Institute Genomics Platform"/>
            <consortium name="The Broad Institute Genome Sequencing Center for Infectious Disease"/>
            <person name="Wu L."/>
            <person name="Ma J."/>
        </authorList>
    </citation>
    <scope>NUCLEOTIDE SEQUENCE [LARGE SCALE GENOMIC DNA]</scope>
    <source>
        <strain evidence="4">JCM 31047</strain>
    </source>
</reference>
<dbReference type="NCBIfam" id="TIGR02964">
    <property type="entry name" value="xanthine_xdhC"/>
    <property type="match status" value="1"/>
</dbReference>
<dbReference type="EMBL" id="BMQG01000003">
    <property type="protein sequence ID" value="GGM38618.1"/>
    <property type="molecule type" value="Genomic_DNA"/>
</dbReference>
<protein>
    <submittedName>
        <fullName evidence="3">Xanthine dehydrogenase accessory protein XdhC</fullName>
    </submittedName>
</protein>
<dbReference type="InterPro" id="IPR052698">
    <property type="entry name" value="MoCofactor_Util/Proc"/>
</dbReference>
<dbReference type="SUPFAM" id="SSF51735">
    <property type="entry name" value="NAD(P)-binding Rossmann-fold domains"/>
    <property type="match status" value="1"/>
</dbReference>
<name>A0A8H9L8T7_9DEIO</name>
<dbReference type="Gene3D" id="3.40.50.720">
    <property type="entry name" value="NAD(P)-binding Rossmann-like Domain"/>
    <property type="match status" value="1"/>
</dbReference>
<evidence type="ECO:0000259" key="2">
    <source>
        <dbReference type="Pfam" id="PF13478"/>
    </source>
</evidence>
<evidence type="ECO:0000259" key="1">
    <source>
        <dbReference type="Pfam" id="PF02625"/>
    </source>
</evidence>
<dbReference type="InterPro" id="IPR003777">
    <property type="entry name" value="XdhC_CoxI"/>
</dbReference>
<sequence>MDPHALSAHARPLAGGPAWLAALTRLSAQGEAAVLVTVTAARGHTPREAGARMVVSLTGTWGSVGGGNLEATAATRARALIRAQATGPETLTLRLTDRATNEHGRQCCGGEVTLHLDPLLPARAQVAVFGAGHVGLELARLLARHPVGLHLIDSRAAQLTPERLAPLQDAEAHVTVHHAPIPELALEELPPGTHVLILTHDHAEDAAILDAALRRPGPGFLGLIGSGAKWTRFQAQLRELGHTPAALARVTSPIGLPDLNAGPARKHPAVIALSVAAQLLPHLTQPHLTPTPAPTPAPERTS</sequence>
<keyword evidence="4" id="KW-1185">Reference proteome</keyword>
<dbReference type="Pfam" id="PF02625">
    <property type="entry name" value="XdhC_CoxI"/>
    <property type="match status" value="1"/>
</dbReference>
<dbReference type="InterPro" id="IPR036291">
    <property type="entry name" value="NAD(P)-bd_dom_sf"/>
</dbReference>
<dbReference type="Proteomes" id="UP000600547">
    <property type="component" value="Unassembled WGS sequence"/>
</dbReference>
<dbReference type="InterPro" id="IPR014308">
    <property type="entry name" value="Xanthine_DH_XdhC"/>
</dbReference>
<dbReference type="PANTHER" id="PTHR30388">
    <property type="entry name" value="ALDEHYDE OXIDOREDUCTASE MOLYBDENUM COFACTOR ASSEMBLY PROTEIN"/>
    <property type="match status" value="1"/>
</dbReference>
<evidence type="ECO:0000313" key="4">
    <source>
        <dbReference type="Proteomes" id="UP000600547"/>
    </source>
</evidence>
<feature type="domain" description="XdhC Rossmann" evidence="2">
    <location>
        <begin position="126"/>
        <end position="279"/>
    </location>
</feature>
<comment type="caution">
    <text evidence="3">The sequence shown here is derived from an EMBL/GenBank/DDBJ whole genome shotgun (WGS) entry which is preliminary data.</text>
</comment>
<proteinExistence type="predicted"/>